<keyword evidence="6 8" id="KW-0472">Membrane</keyword>
<reference evidence="10" key="1">
    <citation type="submission" date="2023-08" db="EMBL/GenBank/DDBJ databases">
        <title>Rhodospirillaceae gen. nov., a novel taxon isolated from the Yangtze River Yuezi River estuary sludge.</title>
        <authorList>
            <person name="Ruan L."/>
        </authorList>
    </citation>
    <scope>NUCLEOTIDE SEQUENCE [LARGE SCALE GENOMIC DNA]</scope>
    <source>
        <strain evidence="10">R-7</strain>
    </source>
</reference>
<comment type="caution">
    <text evidence="9">The sequence shown here is derived from an EMBL/GenBank/DDBJ whole genome shotgun (WGS) entry which is preliminary data.</text>
</comment>
<dbReference type="EC" id="2.7.7.41" evidence="7"/>
<evidence type="ECO:0000313" key="10">
    <source>
        <dbReference type="Proteomes" id="UP001230156"/>
    </source>
</evidence>
<evidence type="ECO:0000256" key="2">
    <source>
        <dbReference type="ARBA" id="ARBA00010185"/>
    </source>
</evidence>
<keyword evidence="10" id="KW-1185">Reference proteome</keyword>
<comment type="catalytic activity">
    <reaction evidence="7">
        <text>a 1,2-diacyl-sn-glycero-3-phosphate + CTP + H(+) = a CDP-1,2-diacyl-sn-glycerol + diphosphate</text>
        <dbReference type="Rhea" id="RHEA:16229"/>
        <dbReference type="ChEBI" id="CHEBI:15378"/>
        <dbReference type="ChEBI" id="CHEBI:33019"/>
        <dbReference type="ChEBI" id="CHEBI:37563"/>
        <dbReference type="ChEBI" id="CHEBI:58332"/>
        <dbReference type="ChEBI" id="CHEBI:58608"/>
        <dbReference type="EC" id="2.7.7.41"/>
    </reaction>
</comment>
<evidence type="ECO:0000313" key="9">
    <source>
        <dbReference type="EMBL" id="MDQ7246439.1"/>
    </source>
</evidence>
<sequence>MTAFDISINAAIALLGVFALLILASGVAFGLGKRHPDRDYTELRQRIRTWWVIVILFALAIALPPIFAICLLGFVSFLAFKEYITLIPTRRADHRVLFWAYLTIPAQYYWAADGWYGMFIIFIPVYAFLLLPARMVLIGETEGFIRAAGTLHWGLMTTVFSLSHMAYLLALPASGNPAAGGDGLLLYLLLLTQLNDVAQYVWGKTFGRHKVVPKVSPKKTVEGLAGGILTTALVGFLAGPYLTPLTPIEAVIAGLLIGCAGFIGDISVSAVKRDLGIKDSGNILPGHGGILDRVDSLTFTAPLFFHFVYYLHY</sequence>
<feature type="transmembrane region" description="Helical" evidence="8">
    <location>
        <begin position="223"/>
        <end position="242"/>
    </location>
</feature>
<feature type="transmembrane region" description="Helical" evidence="8">
    <location>
        <begin position="150"/>
        <end position="172"/>
    </location>
</feature>
<dbReference type="Pfam" id="PF01148">
    <property type="entry name" value="CTP_transf_1"/>
    <property type="match status" value="1"/>
</dbReference>
<name>A0ABU0YFG2_9PROT</name>
<evidence type="ECO:0000256" key="4">
    <source>
        <dbReference type="ARBA" id="ARBA00022692"/>
    </source>
</evidence>
<organism evidence="9 10">
    <name type="scientific">Dongia sedimenti</name>
    <dbReference type="NCBI Taxonomy" id="3064282"/>
    <lineage>
        <taxon>Bacteria</taxon>
        <taxon>Pseudomonadati</taxon>
        <taxon>Pseudomonadota</taxon>
        <taxon>Alphaproteobacteria</taxon>
        <taxon>Rhodospirillales</taxon>
        <taxon>Dongiaceae</taxon>
        <taxon>Dongia</taxon>
    </lineage>
</organism>
<feature type="transmembrane region" description="Helical" evidence="8">
    <location>
        <begin position="184"/>
        <end position="202"/>
    </location>
</feature>
<keyword evidence="4 7" id="KW-0812">Transmembrane</keyword>
<dbReference type="PROSITE" id="PS01315">
    <property type="entry name" value="CDS"/>
    <property type="match status" value="1"/>
</dbReference>
<dbReference type="PANTHER" id="PTHR43535">
    <property type="entry name" value="PHOSPHATIDATE CYTIDYLYLTRANSFERASE"/>
    <property type="match status" value="1"/>
</dbReference>
<comment type="pathway">
    <text evidence="7">Phospholipid metabolism; CDP-diacylglycerol biosynthesis; CDP-diacylglycerol from sn-glycerol 3-phosphate: step 3/3.</text>
</comment>
<comment type="similarity">
    <text evidence="2 7">Belongs to the CDS family.</text>
</comment>
<evidence type="ECO:0000256" key="3">
    <source>
        <dbReference type="ARBA" id="ARBA00022679"/>
    </source>
</evidence>
<evidence type="ECO:0000256" key="5">
    <source>
        <dbReference type="ARBA" id="ARBA00022989"/>
    </source>
</evidence>
<dbReference type="RefSeq" id="WP_379953828.1">
    <property type="nucleotide sequence ID" value="NZ_JAUYVI010000001.1"/>
</dbReference>
<feature type="transmembrane region" description="Helical" evidence="8">
    <location>
        <begin position="116"/>
        <end position="138"/>
    </location>
</feature>
<comment type="subcellular location">
    <subcellularLocation>
        <location evidence="1">Membrane</location>
        <topology evidence="1">Multi-pass membrane protein</topology>
    </subcellularLocation>
</comment>
<keyword evidence="5 8" id="KW-1133">Transmembrane helix</keyword>
<evidence type="ECO:0000256" key="1">
    <source>
        <dbReference type="ARBA" id="ARBA00004141"/>
    </source>
</evidence>
<evidence type="ECO:0000256" key="6">
    <source>
        <dbReference type="ARBA" id="ARBA00023136"/>
    </source>
</evidence>
<keyword evidence="3 7" id="KW-0808">Transferase</keyword>
<proteinExistence type="inferred from homology"/>
<accession>A0ABU0YFG2</accession>
<evidence type="ECO:0000256" key="7">
    <source>
        <dbReference type="RuleBase" id="RU003938"/>
    </source>
</evidence>
<protein>
    <recommendedName>
        <fullName evidence="7">Phosphatidate cytidylyltransferase</fullName>
        <ecNumber evidence="7">2.7.7.41</ecNumber>
    </recommendedName>
</protein>
<dbReference type="EMBL" id="JAUYVI010000001">
    <property type="protein sequence ID" value="MDQ7246439.1"/>
    <property type="molecule type" value="Genomic_DNA"/>
</dbReference>
<gene>
    <name evidence="9" type="ORF">Q8A70_02120</name>
</gene>
<evidence type="ECO:0000256" key="8">
    <source>
        <dbReference type="SAM" id="Phobius"/>
    </source>
</evidence>
<dbReference type="InterPro" id="IPR000374">
    <property type="entry name" value="PC_trans"/>
</dbReference>
<feature type="transmembrane region" description="Helical" evidence="8">
    <location>
        <begin position="12"/>
        <end position="31"/>
    </location>
</feature>
<dbReference type="PANTHER" id="PTHR43535:SF1">
    <property type="entry name" value="PHOSPHATIDATE CYTIDYLYLTRANSFERASE"/>
    <property type="match status" value="1"/>
</dbReference>
<feature type="transmembrane region" description="Helical" evidence="8">
    <location>
        <begin position="248"/>
        <end position="268"/>
    </location>
</feature>
<feature type="transmembrane region" description="Helical" evidence="8">
    <location>
        <begin position="51"/>
        <end position="80"/>
    </location>
</feature>
<dbReference type="Proteomes" id="UP001230156">
    <property type="component" value="Unassembled WGS sequence"/>
</dbReference>
<dbReference type="GO" id="GO:0016779">
    <property type="term" value="F:nucleotidyltransferase activity"/>
    <property type="evidence" value="ECO:0007669"/>
    <property type="project" value="UniProtKB-KW"/>
</dbReference>
<keyword evidence="7 9" id="KW-0548">Nucleotidyltransferase</keyword>